<keyword evidence="2" id="KW-1185">Reference proteome</keyword>
<reference evidence="1 2" key="1">
    <citation type="submission" date="2019-11" db="EMBL/GenBank/DDBJ databases">
        <authorList>
            <person name="Dong K."/>
        </authorList>
    </citation>
    <scope>NUCLEOTIDE SEQUENCE [LARGE SCALE GENOMIC DNA]</scope>
    <source>
        <strain evidence="1 2">NBRC 111993</strain>
    </source>
</reference>
<accession>A0A6L6JJG0</accession>
<dbReference type="EMBL" id="WMIE01000039">
    <property type="protein sequence ID" value="MTH80284.1"/>
    <property type="molecule type" value="Genomic_DNA"/>
</dbReference>
<gene>
    <name evidence="1" type="ORF">GL286_21565</name>
</gene>
<comment type="caution">
    <text evidence="1">The sequence shown here is derived from an EMBL/GenBank/DDBJ whole genome shotgun (WGS) entry which is preliminary data.</text>
</comment>
<name>A0A6L6JJG0_9RHOB</name>
<dbReference type="OrthoDB" id="7851629at2"/>
<protein>
    <recommendedName>
        <fullName evidence="3">Sulfotransferase family protein</fullName>
    </recommendedName>
</protein>
<dbReference type="RefSeq" id="WP_155097632.1">
    <property type="nucleotide sequence ID" value="NZ_WMIE01000039.1"/>
</dbReference>
<dbReference type="Proteomes" id="UP000478183">
    <property type="component" value="Unassembled WGS sequence"/>
</dbReference>
<organism evidence="1 2">
    <name type="scientific">Paracoccus aestuariivivens</name>
    <dbReference type="NCBI Taxonomy" id="1820333"/>
    <lineage>
        <taxon>Bacteria</taxon>
        <taxon>Pseudomonadati</taxon>
        <taxon>Pseudomonadota</taxon>
        <taxon>Alphaproteobacteria</taxon>
        <taxon>Rhodobacterales</taxon>
        <taxon>Paracoccaceae</taxon>
        <taxon>Paracoccus</taxon>
    </lineage>
</organism>
<dbReference type="SUPFAM" id="SSF52540">
    <property type="entry name" value="P-loop containing nucleoside triphosphate hydrolases"/>
    <property type="match status" value="1"/>
</dbReference>
<evidence type="ECO:0008006" key="3">
    <source>
        <dbReference type="Google" id="ProtNLM"/>
    </source>
</evidence>
<evidence type="ECO:0000313" key="1">
    <source>
        <dbReference type="EMBL" id="MTH80284.1"/>
    </source>
</evidence>
<dbReference type="InterPro" id="IPR027417">
    <property type="entry name" value="P-loop_NTPase"/>
</dbReference>
<evidence type="ECO:0000313" key="2">
    <source>
        <dbReference type="Proteomes" id="UP000478183"/>
    </source>
</evidence>
<dbReference type="Gene3D" id="3.40.50.300">
    <property type="entry name" value="P-loop containing nucleotide triphosphate hydrolases"/>
    <property type="match status" value="1"/>
</dbReference>
<sequence>MNYEFQHTLMVVNNDKLQACLGDETLVVCGSPRGMTSLVAYFLYESGYFLGNYLGAKNFEDQEFLKVIKPAEVSAEPLQSLQAYQYLVKSRNEAHRRWGFKLPHAAGHVESLNTTLRNPVFVFCVRNPVATARSITKYENPQNFSAGKLMEIATRHFSNMVTMCQSQDTPSIFIDMEAVKQHPGAFLQELATALKLPQPTSELAQRISSKGYKTASLRPGVTFKPQ</sequence>
<proteinExistence type="predicted"/>
<dbReference type="AlphaFoldDB" id="A0A6L6JJG0"/>